<reference evidence="2 3" key="1">
    <citation type="journal article" date="2009" name="Science">
        <title>Green evolution and dynamic adaptations revealed by genomes of the marine picoeukaryotes Micromonas.</title>
        <authorList>
            <person name="Worden A.Z."/>
            <person name="Lee J.H."/>
            <person name="Mock T."/>
            <person name="Rouze P."/>
            <person name="Simmons M.P."/>
            <person name="Aerts A.L."/>
            <person name="Allen A.E."/>
            <person name="Cuvelier M.L."/>
            <person name="Derelle E."/>
            <person name="Everett M.V."/>
            <person name="Foulon E."/>
            <person name="Grimwood J."/>
            <person name="Gundlach H."/>
            <person name="Henrissat B."/>
            <person name="Napoli C."/>
            <person name="McDonald S.M."/>
            <person name="Parker M.S."/>
            <person name="Rombauts S."/>
            <person name="Salamov A."/>
            <person name="Von Dassow P."/>
            <person name="Badger J.H."/>
            <person name="Coutinho P.M."/>
            <person name="Demir E."/>
            <person name="Dubchak I."/>
            <person name="Gentemann C."/>
            <person name="Eikrem W."/>
            <person name="Gready J.E."/>
            <person name="John U."/>
            <person name="Lanier W."/>
            <person name="Lindquist E.A."/>
            <person name="Lucas S."/>
            <person name="Mayer K.F."/>
            <person name="Moreau H."/>
            <person name="Not F."/>
            <person name="Otillar R."/>
            <person name="Panaud O."/>
            <person name="Pangilinan J."/>
            <person name="Paulsen I."/>
            <person name="Piegu B."/>
            <person name="Poliakov A."/>
            <person name="Robbens S."/>
            <person name="Schmutz J."/>
            <person name="Toulza E."/>
            <person name="Wyss T."/>
            <person name="Zelensky A."/>
            <person name="Zhou K."/>
            <person name="Armbrust E.V."/>
            <person name="Bhattacharya D."/>
            <person name="Goodenough U.W."/>
            <person name="Van de Peer Y."/>
            <person name="Grigoriev I.V."/>
        </authorList>
    </citation>
    <scope>NUCLEOTIDE SEQUENCE [LARGE SCALE GENOMIC DNA]</scope>
    <source>
        <strain evidence="3">RCC299 / NOUM17</strain>
    </source>
</reference>
<dbReference type="RefSeq" id="XP_002506602.1">
    <property type="nucleotide sequence ID" value="XM_002506556.1"/>
</dbReference>
<feature type="compositionally biased region" description="Acidic residues" evidence="1">
    <location>
        <begin position="336"/>
        <end position="372"/>
    </location>
</feature>
<accession>C1EIH4</accession>
<protein>
    <submittedName>
        <fullName evidence="2">Uncharacterized protein</fullName>
    </submittedName>
</protein>
<dbReference type="InParanoid" id="C1EIH4"/>
<dbReference type="Proteomes" id="UP000002009">
    <property type="component" value="Chromosome 15"/>
</dbReference>
<evidence type="ECO:0000256" key="1">
    <source>
        <dbReference type="SAM" id="MobiDB-lite"/>
    </source>
</evidence>
<gene>
    <name evidence="2" type="ORF">MICPUN_64577</name>
</gene>
<organism evidence="2 3">
    <name type="scientific">Micromonas commoda (strain RCC299 / NOUM17 / CCMP2709)</name>
    <name type="common">Picoplanktonic green alga</name>
    <dbReference type="NCBI Taxonomy" id="296587"/>
    <lineage>
        <taxon>Eukaryota</taxon>
        <taxon>Viridiplantae</taxon>
        <taxon>Chlorophyta</taxon>
        <taxon>Mamiellophyceae</taxon>
        <taxon>Mamiellales</taxon>
        <taxon>Mamiellaceae</taxon>
        <taxon>Micromonas</taxon>
    </lineage>
</organism>
<dbReference type="eggNOG" id="ENOG502S27Z">
    <property type="taxonomic scope" value="Eukaryota"/>
</dbReference>
<dbReference type="KEGG" id="mis:MICPUN_64577"/>
<proteinExistence type="predicted"/>
<evidence type="ECO:0000313" key="2">
    <source>
        <dbReference type="EMBL" id="ACO67860.1"/>
    </source>
</evidence>
<sequence>MTEVVQPVDIAPPPVNALVRGELAEFIDYQSFTQDTTDREDHSFCGVFFDLSPSDELPLSYVEVTSIWVRGDLGPCTIWTTPDGHGGVPGPNRPNSKVYEQDAWRCVYERDHGPSFDEFVEMRFDEPVRLERGKRTGFYVHSKAQGDRAVVYDDQRYGTRGVVDDGRLVIWPAVAHLSCRPFGRRAPWGGNALRANRLFVGRVAYGVRWLLWQPEPQCHVRFPAGFRRAVETMVLCARQPGCELSRLGDEVIFYIMNKCGWDWFGENMTADGPSFEERKAAEQEAYRAREREERRTALRQMFGEGMSDQEVENLMEQVDDNPNLNYMLLNYLMYGDQDDDDDDDGGEDEEAEWDPDDDDEEEDEEDEEDEAEWALNADSSGSDDDSDDRSEDFEDADGGDEDEDGDGEEPASMDDDA</sequence>
<evidence type="ECO:0000313" key="3">
    <source>
        <dbReference type="Proteomes" id="UP000002009"/>
    </source>
</evidence>
<dbReference type="OrthoDB" id="410247at2759"/>
<dbReference type="AlphaFoldDB" id="C1EIH4"/>
<dbReference type="GeneID" id="8249356"/>
<dbReference type="EMBL" id="CP001333">
    <property type="protein sequence ID" value="ACO67860.1"/>
    <property type="molecule type" value="Genomic_DNA"/>
</dbReference>
<feature type="compositionally biased region" description="Acidic residues" evidence="1">
    <location>
        <begin position="381"/>
        <end position="417"/>
    </location>
</feature>
<name>C1EIH4_MICCC</name>
<keyword evidence="3" id="KW-1185">Reference proteome</keyword>
<feature type="region of interest" description="Disordered" evidence="1">
    <location>
        <begin position="334"/>
        <end position="417"/>
    </location>
</feature>